<evidence type="ECO:0008006" key="5">
    <source>
        <dbReference type="Google" id="ProtNLM"/>
    </source>
</evidence>
<feature type="region of interest" description="Disordered" evidence="1">
    <location>
        <begin position="226"/>
        <end position="245"/>
    </location>
</feature>
<dbReference type="Proteomes" id="UP001499993">
    <property type="component" value="Unassembled WGS sequence"/>
</dbReference>
<evidence type="ECO:0000313" key="4">
    <source>
        <dbReference type="Proteomes" id="UP001499993"/>
    </source>
</evidence>
<gene>
    <name evidence="3" type="ORF">GCM10023224_45690</name>
</gene>
<reference evidence="4" key="1">
    <citation type="journal article" date="2019" name="Int. J. Syst. Evol. Microbiol.">
        <title>The Global Catalogue of Microorganisms (GCM) 10K type strain sequencing project: providing services to taxonomists for standard genome sequencing and annotation.</title>
        <authorList>
            <consortium name="The Broad Institute Genomics Platform"/>
            <consortium name="The Broad Institute Genome Sequencing Center for Infectious Disease"/>
            <person name="Wu L."/>
            <person name="Ma J."/>
        </authorList>
    </citation>
    <scope>NUCLEOTIDE SEQUENCE [LARGE SCALE GENOMIC DNA]</scope>
    <source>
        <strain evidence="4">JCM 18123</strain>
    </source>
</reference>
<comment type="caution">
    <text evidence="3">The sequence shown here is derived from an EMBL/GenBank/DDBJ whole genome shotgun (WGS) entry which is preliminary data.</text>
</comment>
<dbReference type="RefSeq" id="WP_345558809.1">
    <property type="nucleotide sequence ID" value="NZ_BAABIK010000034.1"/>
</dbReference>
<keyword evidence="2" id="KW-1133">Transmembrane helix</keyword>
<protein>
    <recommendedName>
        <fullName evidence="5">Membrane protein insertase YidC</fullName>
    </recommendedName>
</protein>
<keyword evidence="4" id="KW-1185">Reference proteome</keyword>
<keyword evidence="2" id="KW-0812">Transmembrane</keyword>
<feature type="transmembrane region" description="Helical" evidence="2">
    <location>
        <begin position="23"/>
        <end position="42"/>
    </location>
</feature>
<keyword evidence="2" id="KW-0472">Membrane</keyword>
<proteinExistence type="predicted"/>
<feature type="transmembrane region" description="Helical" evidence="2">
    <location>
        <begin position="186"/>
        <end position="218"/>
    </location>
</feature>
<feature type="transmembrane region" description="Helical" evidence="2">
    <location>
        <begin position="147"/>
        <end position="165"/>
    </location>
</feature>
<dbReference type="EMBL" id="BAABIK010000034">
    <property type="protein sequence ID" value="GAA4955035.1"/>
    <property type="molecule type" value="Genomic_DNA"/>
</dbReference>
<accession>A0ABP9GWX7</accession>
<evidence type="ECO:0000256" key="2">
    <source>
        <dbReference type="SAM" id="Phobius"/>
    </source>
</evidence>
<evidence type="ECO:0000313" key="3">
    <source>
        <dbReference type="EMBL" id="GAA4955035.1"/>
    </source>
</evidence>
<organism evidence="3 4">
    <name type="scientific">Streptomonospora halophila</name>
    <dbReference type="NCBI Taxonomy" id="427369"/>
    <lineage>
        <taxon>Bacteria</taxon>
        <taxon>Bacillati</taxon>
        <taxon>Actinomycetota</taxon>
        <taxon>Actinomycetes</taxon>
        <taxon>Streptosporangiales</taxon>
        <taxon>Nocardiopsidaceae</taxon>
        <taxon>Streptomonospora</taxon>
    </lineage>
</organism>
<sequence>MEAIQAVGAATQWLLAPFARVGAPWLGGASWGLAVLLVGASWRLPLWPLLVRAQAARIVRTRLLAAFAAEEAPPDRALAAARAEAELRERGLRRPAEVAVGRAAAVLQIAAVLLVIVWSRTGEAAPSAAFAGLDSLAAPPAASWPGGAVWALVLCATATASGIVTQRAAGSADERQRFFATRIAPVIFLGLGLFLPAATVVAFAAAMVLALATALAAARTPAVRALGPARPGEPEQAPAAEGGTP</sequence>
<name>A0ABP9GWX7_9ACTN</name>
<evidence type="ECO:0000256" key="1">
    <source>
        <dbReference type="SAM" id="MobiDB-lite"/>
    </source>
</evidence>
<feature type="transmembrane region" description="Helical" evidence="2">
    <location>
        <begin position="98"/>
        <end position="118"/>
    </location>
</feature>